<dbReference type="Pfam" id="PF13561">
    <property type="entry name" value="adh_short_C2"/>
    <property type="match status" value="1"/>
</dbReference>
<dbReference type="PRINTS" id="PR00081">
    <property type="entry name" value="GDHRDH"/>
</dbReference>
<accession>A0A2A6BS71</accession>
<dbReference type="AlphaFoldDB" id="A0A2A6BS71"/>
<dbReference type="InterPro" id="IPR002347">
    <property type="entry name" value="SDR_fam"/>
</dbReference>
<dbReference type="Proteomes" id="UP000005239">
    <property type="component" value="Unassembled WGS sequence"/>
</dbReference>
<evidence type="ECO:0000256" key="1">
    <source>
        <dbReference type="ARBA" id="ARBA00023157"/>
    </source>
</evidence>
<organism evidence="3 4">
    <name type="scientific">Pristionchus pacificus</name>
    <name type="common">Parasitic nematode worm</name>
    <dbReference type="NCBI Taxonomy" id="54126"/>
    <lineage>
        <taxon>Eukaryota</taxon>
        <taxon>Metazoa</taxon>
        <taxon>Ecdysozoa</taxon>
        <taxon>Nematoda</taxon>
        <taxon>Chromadorea</taxon>
        <taxon>Rhabditida</taxon>
        <taxon>Rhabditina</taxon>
        <taxon>Diplogasteromorpha</taxon>
        <taxon>Diplogasteroidea</taxon>
        <taxon>Neodiplogasteridae</taxon>
        <taxon>Pristionchus</taxon>
    </lineage>
</organism>
<evidence type="ECO:0000313" key="3">
    <source>
        <dbReference type="EnsemblMetazoa" id="PPA07752.1"/>
    </source>
</evidence>
<dbReference type="SMART" id="SM00192">
    <property type="entry name" value="LDLa"/>
    <property type="match status" value="1"/>
</dbReference>
<keyword evidence="1 2" id="KW-1015">Disulfide bond</keyword>
<comment type="caution">
    <text evidence="2">Lacks conserved residue(s) required for the propagation of feature annotation.</text>
</comment>
<feature type="disulfide bond" evidence="2">
    <location>
        <begin position="49"/>
        <end position="67"/>
    </location>
</feature>
<evidence type="ECO:0000256" key="2">
    <source>
        <dbReference type="PROSITE-ProRule" id="PRU00124"/>
    </source>
</evidence>
<dbReference type="PROSITE" id="PS50068">
    <property type="entry name" value="LDLRA_2"/>
    <property type="match status" value="1"/>
</dbReference>
<dbReference type="PANTHER" id="PTHR43975:SF2">
    <property type="entry name" value="EG:BACR7A4.14 PROTEIN-RELATED"/>
    <property type="match status" value="1"/>
</dbReference>
<dbReference type="EnsemblMetazoa" id="PPA07752.1">
    <property type="protein sequence ID" value="PPA07752.1"/>
    <property type="gene ID" value="WBGene00097306"/>
</dbReference>
<dbReference type="InterPro" id="IPR036055">
    <property type="entry name" value="LDL_receptor-like_sf"/>
</dbReference>
<proteinExistence type="predicted"/>
<dbReference type="SUPFAM" id="SSF51735">
    <property type="entry name" value="NAD(P)-binding Rossmann-fold domains"/>
    <property type="match status" value="1"/>
</dbReference>
<feature type="disulfide bond" evidence="2">
    <location>
        <begin position="61"/>
        <end position="76"/>
    </location>
</feature>
<accession>A0A8R1U9H3</accession>
<reference evidence="4" key="1">
    <citation type="journal article" date="2008" name="Nat. Genet.">
        <title>The Pristionchus pacificus genome provides a unique perspective on nematode lifestyle and parasitism.</title>
        <authorList>
            <person name="Dieterich C."/>
            <person name="Clifton S.W."/>
            <person name="Schuster L.N."/>
            <person name="Chinwalla A."/>
            <person name="Delehaunty K."/>
            <person name="Dinkelacker I."/>
            <person name="Fulton L."/>
            <person name="Fulton R."/>
            <person name="Godfrey J."/>
            <person name="Minx P."/>
            <person name="Mitreva M."/>
            <person name="Roeseler W."/>
            <person name="Tian H."/>
            <person name="Witte H."/>
            <person name="Yang S.P."/>
            <person name="Wilson R.K."/>
            <person name="Sommer R.J."/>
        </authorList>
    </citation>
    <scope>NUCLEOTIDE SEQUENCE [LARGE SCALE GENOMIC DNA]</scope>
    <source>
        <strain evidence="4">PS312</strain>
    </source>
</reference>
<gene>
    <name evidence="3" type="primary">WBGene00097306</name>
</gene>
<evidence type="ECO:0000313" key="4">
    <source>
        <dbReference type="Proteomes" id="UP000005239"/>
    </source>
</evidence>
<dbReference type="SUPFAM" id="SSF57424">
    <property type="entry name" value="LDL receptor-like module"/>
    <property type="match status" value="1"/>
</dbReference>
<name>A0A2A6BS71_PRIPA</name>
<keyword evidence="4" id="KW-1185">Reference proteome</keyword>
<dbReference type="CDD" id="cd00112">
    <property type="entry name" value="LDLa"/>
    <property type="match status" value="1"/>
</dbReference>
<reference evidence="3" key="2">
    <citation type="submission" date="2022-06" db="UniProtKB">
        <authorList>
            <consortium name="EnsemblMetazoa"/>
        </authorList>
    </citation>
    <scope>IDENTIFICATION</scope>
    <source>
        <strain evidence="3">PS312</strain>
    </source>
</reference>
<protein>
    <submittedName>
        <fullName evidence="3">Dehydrogenase</fullName>
    </submittedName>
</protein>
<dbReference type="InterPro" id="IPR036291">
    <property type="entry name" value="NAD(P)-bd_dom_sf"/>
</dbReference>
<dbReference type="Gene3D" id="4.10.400.10">
    <property type="entry name" value="Low-density Lipoprotein Receptor"/>
    <property type="match status" value="1"/>
</dbReference>
<dbReference type="PROSITE" id="PS01209">
    <property type="entry name" value="LDLRA_1"/>
    <property type="match status" value="1"/>
</dbReference>
<dbReference type="Pfam" id="PF00057">
    <property type="entry name" value="Ldl_recept_a"/>
    <property type="match status" value="1"/>
</dbReference>
<dbReference type="Gene3D" id="3.40.50.720">
    <property type="entry name" value="NAD(P)-binding Rossmann-like Domain"/>
    <property type="match status" value="2"/>
</dbReference>
<dbReference type="Pfam" id="PF00106">
    <property type="entry name" value="adh_short"/>
    <property type="match status" value="1"/>
</dbReference>
<dbReference type="PANTHER" id="PTHR43975">
    <property type="entry name" value="ZGC:101858"/>
    <property type="match status" value="1"/>
</dbReference>
<sequence length="441" mass="47468">MRILRTTLLTAALVVLTSAQLFDASSNLDLPREGMGGMGGCTKGWEWQCKSGDCLPKYDVCNGIAQCPDGSDEWDCDGVKQQRQEKAKAATLPPTTTSAPSGYVSLTRAQFTFLALMTVALLACLFCFVRRRARARALNRNRRGNISQSMFSQDSEDEDDILISSMYSIEQRFPSPNFPILYLGNMPVAIVTGASSGIGKGTALLFAERGYGVCLTGRNTEALAAVKQKAIDRGAKEDQLVIIAGDLHDECTARSIVEGTMERFGRIDALVNSAGVLVGDPVLKCPLAAYDRVMDVNVRSMIQLTQLALPHLIESKGTVVNVSSIAGPCPFPGLTYYCISKAAQQNAPNEEMYQQFLKKCSITHALGRAGTVDEVGKAILFLAGPDSSFTTGHLLKIDGGRGLMTPSNSQVKLPDEPKITERSCQSCKNCAKAATELRSSA</sequence>
<dbReference type="InterPro" id="IPR023415">
    <property type="entry name" value="LDLR_class-A_CS"/>
</dbReference>
<dbReference type="InterPro" id="IPR002172">
    <property type="entry name" value="LDrepeatLR_classA_rpt"/>
</dbReference>